<keyword evidence="11" id="KW-1185">Reference proteome</keyword>
<evidence type="ECO:0000256" key="3">
    <source>
        <dbReference type="ARBA" id="ARBA00022475"/>
    </source>
</evidence>
<name>A0ABU6HLW5_9RHOB</name>
<comment type="subcellular location">
    <subcellularLocation>
        <location evidence="7">Cell inner membrane</location>
        <topology evidence="7">Multi-pass membrane protein</topology>
    </subcellularLocation>
    <subcellularLocation>
        <location evidence="1">Cell membrane</location>
        <topology evidence="1">Multi-pass membrane protein</topology>
    </subcellularLocation>
</comment>
<evidence type="ECO:0000313" key="11">
    <source>
        <dbReference type="Proteomes" id="UP001348149"/>
    </source>
</evidence>
<dbReference type="Pfam" id="PF21082">
    <property type="entry name" value="MS_channel_3rd"/>
    <property type="match status" value="1"/>
</dbReference>
<evidence type="ECO:0000259" key="9">
    <source>
        <dbReference type="Pfam" id="PF21082"/>
    </source>
</evidence>
<sequence>MTFDFASYLPSLDPTSLTGALELAVIYFLIGQVAALIIGRMFRFLVRHDTEGRVDRMTATFLKRIVQVLLWVFILTLYTKTIPALDKLGTALLASVSIASVVIGLAAQNTLSNLIAGISLVIYRPFRLGDRIQINAPTGLETGIVEDVTLGYTRLKTYDNRRIVLSNSLVSNQIMVNLTSVEPRVMALVPISIGYESDIDRARAIVLDVAAQHPSAEEVVGCPVTLLNASSVDMTLRVWCKDAGEAAGFRNDMLESVKKRFDKEGIEIPFAYQNVVLKGGSDQSPEKDKDRQDQ</sequence>
<protein>
    <recommendedName>
        <fullName evidence="7">Small-conductance mechanosensitive channel</fullName>
    </recommendedName>
</protein>
<dbReference type="SUPFAM" id="SSF82689">
    <property type="entry name" value="Mechanosensitive channel protein MscS (YggB), C-terminal domain"/>
    <property type="match status" value="1"/>
</dbReference>
<keyword evidence="5 7" id="KW-1133">Transmembrane helix</keyword>
<dbReference type="Gene3D" id="2.30.30.60">
    <property type="match status" value="1"/>
</dbReference>
<organism evidence="10 11">
    <name type="scientific">Mesobacterium hydrothermale</name>
    <dbReference type="NCBI Taxonomy" id="3111907"/>
    <lineage>
        <taxon>Bacteria</taxon>
        <taxon>Pseudomonadati</taxon>
        <taxon>Pseudomonadota</taxon>
        <taxon>Alphaproteobacteria</taxon>
        <taxon>Rhodobacterales</taxon>
        <taxon>Roseobacteraceae</taxon>
        <taxon>Mesobacterium</taxon>
    </lineage>
</organism>
<dbReference type="InterPro" id="IPR011066">
    <property type="entry name" value="MscS_channel_C_sf"/>
</dbReference>
<keyword evidence="7" id="KW-0997">Cell inner membrane</keyword>
<proteinExistence type="inferred from homology"/>
<dbReference type="Proteomes" id="UP001348149">
    <property type="component" value="Unassembled WGS sequence"/>
</dbReference>
<comment type="caution">
    <text evidence="10">The sequence shown here is derived from an EMBL/GenBank/DDBJ whole genome shotgun (WGS) entry which is preliminary data.</text>
</comment>
<dbReference type="Gene3D" id="3.30.70.100">
    <property type="match status" value="1"/>
</dbReference>
<feature type="transmembrane region" description="Helical" evidence="7">
    <location>
        <begin position="20"/>
        <end position="40"/>
    </location>
</feature>
<keyword evidence="7" id="KW-0407">Ion channel</keyword>
<dbReference type="InterPro" id="IPR049278">
    <property type="entry name" value="MS_channel_C"/>
</dbReference>
<feature type="domain" description="Mechanosensitive ion channel MscS C-terminal" evidence="9">
    <location>
        <begin position="189"/>
        <end position="268"/>
    </location>
</feature>
<keyword evidence="6 7" id="KW-0472">Membrane</keyword>
<comment type="caution">
    <text evidence="7">Lacks conserved residue(s) required for the propagation of feature annotation.</text>
</comment>
<evidence type="ECO:0000256" key="4">
    <source>
        <dbReference type="ARBA" id="ARBA00022692"/>
    </source>
</evidence>
<evidence type="ECO:0000256" key="7">
    <source>
        <dbReference type="RuleBase" id="RU369025"/>
    </source>
</evidence>
<dbReference type="InterPro" id="IPR045275">
    <property type="entry name" value="MscS_archaea/bacteria_type"/>
</dbReference>
<dbReference type="Gene3D" id="1.10.287.1260">
    <property type="match status" value="1"/>
</dbReference>
<feature type="transmembrane region" description="Helical" evidence="7">
    <location>
        <begin position="98"/>
        <end position="123"/>
    </location>
</feature>
<dbReference type="PANTHER" id="PTHR30221:SF1">
    <property type="entry name" value="SMALL-CONDUCTANCE MECHANOSENSITIVE CHANNEL"/>
    <property type="match status" value="1"/>
</dbReference>
<dbReference type="Pfam" id="PF00924">
    <property type="entry name" value="MS_channel_2nd"/>
    <property type="match status" value="1"/>
</dbReference>
<keyword evidence="3" id="KW-1003">Cell membrane</keyword>
<evidence type="ECO:0000256" key="5">
    <source>
        <dbReference type="ARBA" id="ARBA00022989"/>
    </source>
</evidence>
<evidence type="ECO:0000313" key="10">
    <source>
        <dbReference type="EMBL" id="MEC3863097.1"/>
    </source>
</evidence>
<keyword evidence="7" id="KW-0813">Transport</keyword>
<comment type="subunit">
    <text evidence="7">Homoheptamer.</text>
</comment>
<comment type="similarity">
    <text evidence="2 7">Belongs to the MscS (TC 1.A.23) family.</text>
</comment>
<accession>A0ABU6HLW5</accession>
<dbReference type="InterPro" id="IPR006685">
    <property type="entry name" value="MscS_channel_2nd"/>
</dbReference>
<feature type="transmembrane region" description="Helical" evidence="7">
    <location>
        <begin position="61"/>
        <end position="78"/>
    </location>
</feature>
<dbReference type="InterPro" id="IPR023408">
    <property type="entry name" value="MscS_beta-dom_sf"/>
</dbReference>
<evidence type="ECO:0000256" key="2">
    <source>
        <dbReference type="ARBA" id="ARBA00008017"/>
    </source>
</evidence>
<dbReference type="SUPFAM" id="SSF50182">
    <property type="entry name" value="Sm-like ribonucleoproteins"/>
    <property type="match status" value="1"/>
</dbReference>
<dbReference type="SUPFAM" id="SSF82861">
    <property type="entry name" value="Mechanosensitive channel protein MscS (YggB), transmembrane region"/>
    <property type="match status" value="1"/>
</dbReference>
<evidence type="ECO:0000259" key="8">
    <source>
        <dbReference type="Pfam" id="PF00924"/>
    </source>
</evidence>
<comment type="function">
    <text evidence="7">Mechanosensitive channel that participates in the regulation of osmotic pressure changes within the cell, opening in response to stretch forces in the membrane lipid bilayer, without the need for other proteins. Contributes to normal resistance to hypoosmotic shock. Forms an ion channel of 1.0 nanosiemens conductance with a slight preference for anions.</text>
</comment>
<reference evidence="10 11" key="1">
    <citation type="submission" date="2024-01" db="EMBL/GenBank/DDBJ databases">
        <title>Mesobacterium rodlantinim sp. nov., isolated from shallow sea hydrothermal systems off Kueishantao Island.</title>
        <authorList>
            <person name="Su Z."/>
            <person name="Tang K."/>
        </authorList>
    </citation>
    <scope>NUCLEOTIDE SEQUENCE [LARGE SCALE GENOMIC DNA]</scope>
    <source>
        <strain evidence="10 11">TK19101</strain>
    </source>
</reference>
<dbReference type="RefSeq" id="WP_326299166.1">
    <property type="nucleotide sequence ID" value="NZ_JAYLLH010000037.1"/>
</dbReference>
<dbReference type="EMBL" id="JAYLLH010000037">
    <property type="protein sequence ID" value="MEC3863097.1"/>
    <property type="molecule type" value="Genomic_DNA"/>
</dbReference>
<dbReference type="PANTHER" id="PTHR30221">
    <property type="entry name" value="SMALL-CONDUCTANCE MECHANOSENSITIVE CHANNEL"/>
    <property type="match status" value="1"/>
</dbReference>
<feature type="domain" description="Mechanosensitive ion channel MscS" evidence="8">
    <location>
        <begin position="109"/>
        <end position="179"/>
    </location>
</feature>
<keyword evidence="7" id="KW-0406">Ion transport</keyword>
<gene>
    <name evidence="10" type="ORF">VK792_17530</name>
</gene>
<evidence type="ECO:0000256" key="6">
    <source>
        <dbReference type="ARBA" id="ARBA00023136"/>
    </source>
</evidence>
<evidence type="ECO:0000256" key="1">
    <source>
        <dbReference type="ARBA" id="ARBA00004651"/>
    </source>
</evidence>
<dbReference type="InterPro" id="IPR011014">
    <property type="entry name" value="MscS_channel_TM-2"/>
</dbReference>
<dbReference type="InterPro" id="IPR010920">
    <property type="entry name" value="LSM_dom_sf"/>
</dbReference>
<keyword evidence="4 7" id="KW-0812">Transmembrane</keyword>